<sequence>MNMLNKVWVLGETPESYAALIAVGRRIGESVEAVCIGDATVGAAQGAGADAVLVAASQGEGLVEDAAAAVIAAVGDHKPDAVLIATTKRMRLVAARIAAAQKTRVVNDAVRVWVEDGALLAEHMVFGGSAYSVEKVNGGPAIVLLSDGLLLNESLEGLSASDAAPEELPAVAAASGITLVEKKPRTIESVNLAAARRVISVGRGIESAEDLQIVDGLAQALEAETGCTRPIAEGLNLMSKERYIGVSGVMLKPDLFVAVGLSGQVQHMVGAVGAKTIVAINKDKNAPVFKQADYGIVGDFREIAPKLAAGLNA</sequence>
<dbReference type="InterPro" id="IPR014730">
    <property type="entry name" value="ETF_a/b_N"/>
</dbReference>
<dbReference type="SMART" id="SM00893">
    <property type="entry name" value="ETF"/>
    <property type="match status" value="1"/>
</dbReference>
<dbReference type="EMBL" id="AP025564">
    <property type="protein sequence ID" value="BDE95697.1"/>
    <property type="molecule type" value="Genomic_DNA"/>
</dbReference>
<dbReference type="InterPro" id="IPR014731">
    <property type="entry name" value="ETF_asu_C"/>
</dbReference>
<evidence type="ECO:0000313" key="5">
    <source>
        <dbReference type="EMBL" id="BDE95697.1"/>
    </source>
</evidence>
<keyword evidence="6" id="KW-1185">Reference proteome</keyword>
<dbReference type="Proteomes" id="UP001320544">
    <property type="component" value="Chromosome"/>
</dbReference>
<dbReference type="Pfam" id="PF00766">
    <property type="entry name" value="ETF_alpha"/>
    <property type="match status" value="1"/>
</dbReference>
<evidence type="ECO:0000256" key="2">
    <source>
        <dbReference type="ARBA" id="ARBA00011355"/>
    </source>
</evidence>
<dbReference type="InterPro" id="IPR001308">
    <property type="entry name" value="ETF_a/FixB"/>
</dbReference>
<protein>
    <submittedName>
        <fullName evidence="5">Electron transfer flavoprotein subunit alpha</fullName>
    </submittedName>
</protein>
<evidence type="ECO:0000259" key="4">
    <source>
        <dbReference type="SMART" id="SM00893"/>
    </source>
</evidence>
<dbReference type="PANTHER" id="PTHR43153:SF1">
    <property type="entry name" value="ELECTRON TRANSFER FLAVOPROTEIN SUBUNIT ALPHA, MITOCHONDRIAL"/>
    <property type="match status" value="1"/>
</dbReference>
<comment type="similarity">
    <text evidence="1">Belongs to the ETF alpha-subunit/FixB family.</text>
</comment>
<dbReference type="InterPro" id="IPR029035">
    <property type="entry name" value="DHS-like_NAD/FAD-binding_dom"/>
</dbReference>
<evidence type="ECO:0000313" key="6">
    <source>
        <dbReference type="Proteomes" id="UP001320544"/>
    </source>
</evidence>
<dbReference type="SUPFAM" id="SSF52402">
    <property type="entry name" value="Adenine nucleotide alpha hydrolases-like"/>
    <property type="match status" value="1"/>
</dbReference>
<dbReference type="InterPro" id="IPR014729">
    <property type="entry name" value="Rossmann-like_a/b/a_fold"/>
</dbReference>
<evidence type="ECO:0000256" key="1">
    <source>
        <dbReference type="ARBA" id="ARBA00005817"/>
    </source>
</evidence>
<evidence type="ECO:0000256" key="3">
    <source>
        <dbReference type="ARBA" id="ARBA00025649"/>
    </source>
</evidence>
<name>A0ABN6MFW7_9ACTN</name>
<dbReference type="SUPFAM" id="SSF52467">
    <property type="entry name" value="DHS-like NAD/FAD-binding domain"/>
    <property type="match status" value="1"/>
</dbReference>
<dbReference type="PANTHER" id="PTHR43153">
    <property type="entry name" value="ELECTRON TRANSFER FLAVOPROTEIN ALPHA"/>
    <property type="match status" value="1"/>
</dbReference>
<comment type="function">
    <text evidence="3">The electron transfer flavoprotein serves as a specific electron acceptor for other dehydrogenases. It transfers the electrons to the main respiratory chain via ETF-ubiquinone oxidoreductase (ETF dehydrogenase).</text>
</comment>
<gene>
    <name evidence="5" type="ORF">CE91St30_10300</name>
</gene>
<reference evidence="5 6" key="1">
    <citation type="submission" date="2022-01" db="EMBL/GenBank/DDBJ databases">
        <title>Novel bile acid biosynthetic pathways are enriched in the microbiome of centenarians.</title>
        <authorList>
            <person name="Sato Y."/>
            <person name="Atarashi K."/>
            <person name="Plichta R.D."/>
            <person name="Arai Y."/>
            <person name="Sasajima S."/>
            <person name="Kearney M.S."/>
            <person name="Suda W."/>
            <person name="Takeshita K."/>
            <person name="Sasaki T."/>
            <person name="Okamoto S."/>
            <person name="Skelly N.A."/>
            <person name="Okamura Y."/>
            <person name="Vlamakis H."/>
            <person name="Li Y."/>
            <person name="Tanoue T."/>
            <person name="Takei H."/>
            <person name="Nittono H."/>
            <person name="Narushima S."/>
            <person name="Irie J."/>
            <person name="Itoh H."/>
            <person name="Moriya K."/>
            <person name="Sugiura Y."/>
            <person name="Suematsu M."/>
            <person name="Moritoki N."/>
            <person name="Shibata S."/>
            <person name="Littman R.D."/>
            <person name="Fischbach A.M."/>
            <person name="Uwamino Y."/>
            <person name="Inoue T."/>
            <person name="Honda A."/>
            <person name="Hattori M."/>
            <person name="Murai T."/>
            <person name="Xavier J.R."/>
            <person name="Hirose N."/>
            <person name="Honda K."/>
        </authorList>
    </citation>
    <scope>NUCLEOTIDE SEQUENCE [LARGE SCALE GENOMIC DNA]</scope>
    <source>
        <strain evidence="5 6">CE91-St30</strain>
    </source>
</reference>
<dbReference type="Pfam" id="PF01012">
    <property type="entry name" value="ETF"/>
    <property type="match status" value="1"/>
</dbReference>
<comment type="subunit">
    <text evidence="2">Heterodimer of an alpha and a beta subunit.</text>
</comment>
<dbReference type="Gene3D" id="3.40.50.1220">
    <property type="entry name" value="TPP-binding domain"/>
    <property type="match status" value="1"/>
</dbReference>
<feature type="domain" description="Electron transfer flavoprotein alpha/beta-subunit N-terminal" evidence="4">
    <location>
        <begin position="7"/>
        <end position="183"/>
    </location>
</feature>
<accession>A0ABN6MFW7</accession>
<dbReference type="PIRSF" id="PIRSF000089">
    <property type="entry name" value="Electra_flavoP_a"/>
    <property type="match status" value="1"/>
</dbReference>
<organism evidence="5 6">
    <name type="scientific">Raoultibacter timonensis</name>
    <dbReference type="NCBI Taxonomy" id="1907662"/>
    <lineage>
        <taxon>Bacteria</taxon>
        <taxon>Bacillati</taxon>
        <taxon>Actinomycetota</taxon>
        <taxon>Coriobacteriia</taxon>
        <taxon>Eggerthellales</taxon>
        <taxon>Eggerthellaceae</taxon>
        <taxon>Raoultibacter</taxon>
    </lineage>
</organism>
<dbReference type="Gene3D" id="3.40.50.620">
    <property type="entry name" value="HUPs"/>
    <property type="match status" value="1"/>
</dbReference>
<proteinExistence type="inferred from homology"/>